<evidence type="ECO:0000256" key="7">
    <source>
        <dbReference type="ARBA" id="ARBA00022927"/>
    </source>
</evidence>
<keyword evidence="8" id="KW-0472">Membrane</keyword>
<evidence type="ECO:0000256" key="3">
    <source>
        <dbReference type="ARBA" id="ARBA00011245"/>
    </source>
</evidence>
<dbReference type="EMBL" id="CP033004">
    <property type="protein sequence ID" value="QCI23197.1"/>
    <property type="molecule type" value="Genomic_DNA"/>
</dbReference>
<dbReference type="InterPro" id="IPR029046">
    <property type="entry name" value="LolA/LolB/LppX"/>
</dbReference>
<comment type="similarity">
    <text evidence="2">Belongs to the LolB family.</text>
</comment>
<evidence type="ECO:0000313" key="14">
    <source>
        <dbReference type="Proteomes" id="UP000298566"/>
    </source>
</evidence>
<comment type="subunit">
    <text evidence="3">Monomer.</text>
</comment>
<dbReference type="Gene3D" id="2.50.20.10">
    <property type="entry name" value="Lipoprotein localisation LolA/LolB/LppX"/>
    <property type="match status" value="1"/>
</dbReference>
<dbReference type="GO" id="GO:0015031">
    <property type="term" value="P:protein transport"/>
    <property type="evidence" value="ECO:0007669"/>
    <property type="project" value="UniProtKB-KW"/>
</dbReference>
<dbReference type="OrthoDB" id="9797618at2"/>
<keyword evidence="6" id="KW-0732">Signal</keyword>
<keyword evidence="9" id="KW-0564">Palmitate</keyword>
<dbReference type="RefSeq" id="WP_158336394.1">
    <property type="nucleotide sequence ID" value="NZ_CP033004.1"/>
</dbReference>
<comment type="subcellular location">
    <subcellularLocation>
        <location evidence="1">Cell outer membrane</location>
        <topology evidence="1">Lipid-anchor</topology>
    </subcellularLocation>
</comment>
<evidence type="ECO:0000256" key="5">
    <source>
        <dbReference type="ARBA" id="ARBA00022448"/>
    </source>
</evidence>
<gene>
    <name evidence="13" type="primary">lolB</name>
    <name evidence="13" type="ORF">D9V73_00815</name>
</gene>
<keyword evidence="10" id="KW-0143">Chaperone</keyword>
<dbReference type="SUPFAM" id="SSF89392">
    <property type="entry name" value="Prokaryotic lipoproteins and lipoprotein localization factors"/>
    <property type="match status" value="1"/>
</dbReference>
<evidence type="ECO:0000256" key="6">
    <source>
        <dbReference type="ARBA" id="ARBA00022729"/>
    </source>
</evidence>
<name>A0A4D6Y2B4_BUCMH</name>
<evidence type="ECO:0000256" key="12">
    <source>
        <dbReference type="ARBA" id="ARBA00023288"/>
    </source>
</evidence>
<evidence type="ECO:0000256" key="9">
    <source>
        <dbReference type="ARBA" id="ARBA00023139"/>
    </source>
</evidence>
<organism evidence="13 14">
    <name type="scientific">Buchnera aphidicola subsp. Melaphis rhois</name>
    <dbReference type="NCBI Taxonomy" id="118103"/>
    <lineage>
        <taxon>Bacteria</taxon>
        <taxon>Pseudomonadati</taxon>
        <taxon>Pseudomonadota</taxon>
        <taxon>Gammaproteobacteria</taxon>
        <taxon>Enterobacterales</taxon>
        <taxon>Erwiniaceae</taxon>
        <taxon>Buchnera</taxon>
    </lineage>
</organism>
<evidence type="ECO:0000256" key="11">
    <source>
        <dbReference type="ARBA" id="ARBA00023237"/>
    </source>
</evidence>
<dbReference type="GO" id="GO:0009279">
    <property type="term" value="C:cell outer membrane"/>
    <property type="evidence" value="ECO:0007669"/>
    <property type="project" value="UniProtKB-SubCell"/>
</dbReference>
<dbReference type="AlphaFoldDB" id="A0A4D6Y2B4"/>
<sequence>MRFKHFFFTTIFCLLHTSCSINISNTLKYRLTWENQKNALKKIKEFQINGYLLCFSRKTKIFSWFLFKQYSPQHYDITFINPIGQIQLKVVFYKNIFKITDNEGKMHINQQPEITLFKAIGLKIPLNSFNKWMIGLPEKKQKYSLKDHTYVNELQCFYKKKLWKITYSYHKNKKTLPLLPNWIKIKQENDFIIFNINKWILK</sequence>
<evidence type="ECO:0000313" key="13">
    <source>
        <dbReference type="EMBL" id="QCI23197.1"/>
    </source>
</evidence>
<evidence type="ECO:0000256" key="1">
    <source>
        <dbReference type="ARBA" id="ARBA00004459"/>
    </source>
</evidence>
<dbReference type="InterPro" id="IPR004565">
    <property type="entry name" value="OM_lipoprot_LolB"/>
</dbReference>
<evidence type="ECO:0000256" key="2">
    <source>
        <dbReference type="ARBA" id="ARBA00009696"/>
    </source>
</evidence>
<keyword evidence="5" id="KW-0813">Transport</keyword>
<evidence type="ECO:0000256" key="8">
    <source>
        <dbReference type="ARBA" id="ARBA00023136"/>
    </source>
</evidence>
<keyword evidence="11" id="KW-0998">Cell outer membrane</keyword>
<dbReference type="Pfam" id="PF03550">
    <property type="entry name" value="LolB"/>
    <property type="match status" value="1"/>
</dbReference>
<dbReference type="NCBIfam" id="TIGR00548">
    <property type="entry name" value="lolB"/>
    <property type="match status" value="1"/>
</dbReference>
<evidence type="ECO:0000256" key="10">
    <source>
        <dbReference type="ARBA" id="ARBA00023186"/>
    </source>
</evidence>
<protein>
    <recommendedName>
        <fullName evidence="4">Outer-membrane lipoprotein LolB</fullName>
    </recommendedName>
</protein>
<keyword evidence="7" id="KW-0653">Protein transport</keyword>
<keyword evidence="12 13" id="KW-0449">Lipoprotein</keyword>
<reference evidence="13 14" key="1">
    <citation type="submission" date="2018-10" db="EMBL/GenBank/DDBJ databases">
        <title>Comparative functional genomics of the obligate endosymbiont Buchnera aphidicola.</title>
        <authorList>
            <person name="Chong R.A."/>
        </authorList>
    </citation>
    <scope>NUCLEOTIDE SEQUENCE [LARGE SCALE GENOMIC DNA]</scope>
    <source>
        <strain evidence="13 14">Mrh</strain>
    </source>
</reference>
<evidence type="ECO:0000256" key="4">
    <source>
        <dbReference type="ARBA" id="ARBA00016202"/>
    </source>
</evidence>
<accession>A0A4D6Y2B4</accession>
<dbReference type="Proteomes" id="UP000298566">
    <property type="component" value="Chromosome"/>
</dbReference>
<proteinExistence type="inferred from homology"/>